<dbReference type="EMBL" id="CADCTL010000271">
    <property type="protein sequence ID" value="CAA9280279.1"/>
    <property type="molecule type" value="Genomic_DNA"/>
</dbReference>
<accession>A0A6J4JIL1</accession>
<protein>
    <submittedName>
        <fullName evidence="1">Uncharacterized protein</fullName>
    </submittedName>
</protein>
<organism evidence="1">
    <name type="scientific">uncultured Acetobacteraceae bacterium</name>
    <dbReference type="NCBI Taxonomy" id="169975"/>
    <lineage>
        <taxon>Bacteria</taxon>
        <taxon>Pseudomonadati</taxon>
        <taxon>Pseudomonadota</taxon>
        <taxon>Alphaproteobacteria</taxon>
        <taxon>Acetobacterales</taxon>
        <taxon>Acetobacteraceae</taxon>
        <taxon>environmental samples</taxon>
    </lineage>
</organism>
<proteinExistence type="predicted"/>
<name>A0A6J4JIL1_9PROT</name>
<dbReference type="AlphaFoldDB" id="A0A6J4JIL1"/>
<gene>
    <name evidence="1" type="ORF">AVDCRST_MAG04-3673</name>
</gene>
<sequence length="50" mass="5634">MQMVRQQRVSYPGEGDMFWRETAMEAFTQAGADPASLVQRLQPLGGRSTF</sequence>
<evidence type="ECO:0000313" key="1">
    <source>
        <dbReference type="EMBL" id="CAA9280279.1"/>
    </source>
</evidence>
<reference evidence="1" key="1">
    <citation type="submission" date="2020-02" db="EMBL/GenBank/DDBJ databases">
        <authorList>
            <person name="Meier V. D."/>
        </authorList>
    </citation>
    <scope>NUCLEOTIDE SEQUENCE</scope>
    <source>
        <strain evidence="1">AVDCRST_MAG04</strain>
    </source>
</reference>